<dbReference type="Pfam" id="PF13920">
    <property type="entry name" value="zf-C3HC4_3"/>
    <property type="match status" value="1"/>
</dbReference>
<dbReference type="InterPro" id="IPR001841">
    <property type="entry name" value="Znf_RING"/>
</dbReference>
<evidence type="ECO:0000256" key="4">
    <source>
        <dbReference type="ARBA" id="ARBA00022771"/>
    </source>
</evidence>
<dbReference type="GO" id="GO:0005829">
    <property type="term" value="C:cytosol"/>
    <property type="evidence" value="ECO:0007669"/>
    <property type="project" value="UniProtKB-ARBA"/>
</dbReference>
<evidence type="ECO:0000313" key="9">
    <source>
        <dbReference type="Proteomes" id="UP000829291"/>
    </source>
</evidence>
<dbReference type="Gene3D" id="1.10.1170.10">
    <property type="entry name" value="Inhibitor Of Apoptosis Protein (2mihbC-IAP-1), Chain A"/>
    <property type="match status" value="3"/>
</dbReference>
<dbReference type="GeneID" id="107219082"/>
<dbReference type="GO" id="GO:0008270">
    <property type="term" value="F:zinc ion binding"/>
    <property type="evidence" value="ECO:0007669"/>
    <property type="project" value="UniProtKB-KW"/>
</dbReference>
<dbReference type="SMART" id="SM00238">
    <property type="entry name" value="BIR"/>
    <property type="match status" value="3"/>
</dbReference>
<dbReference type="GO" id="GO:0043027">
    <property type="term" value="F:cysteine-type endopeptidase inhibitor activity involved in apoptotic process"/>
    <property type="evidence" value="ECO:0007669"/>
    <property type="project" value="UniProtKB-ARBA"/>
</dbReference>
<dbReference type="InterPro" id="IPR001370">
    <property type="entry name" value="BIR_rpt"/>
</dbReference>
<feature type="region of interest" description="Disordered" evidence="7">
    <location>
        <begin position="83"/>
        <end position="126"/>
    </location>
</feature>
<dbReference type="Pfam" id="PF00653">
    <property type="entry name" value="BIR"/>
    <property type="match status" value="3"/>
</dbReference>
<evidence type="ECO:0000256" key="5">
    <source>
        <dbReference type="ARBA" id="ARBA00022833"/>
    </source>
</evidence>
<dbReference type="Gene3D" id="1.10.8.10">
    <property type="entry name" value="DNA helicase RuvA subunit, C-terminal domain"/>
    <property type="match status" value="1"/>
</dbReference>
<protein>
    <submittedName>
        <fullName evidence="10">Baculoviral IAP repeat-containing protein 7 isoform X1</fullName>
    </submittedName>
</protein>
<dbReference type="FunFam" id="1.10.1170.10:FF:000002">
    <property type="entry name" value="Baculoviral IAP repeat containing 7"/>
    <property type="match status" value="1"/>
</dbReference>
<reference evidence="10" key="1">
    <citation type="submission" date="2025-08" db="UniProtKB">
        <authorList>
            <consortium name="RefSeq"/>
        </authorList>
    </citation>
    <scope>IDENTIFICATION</scope>
    <source>
        <tissue evidence="10">Thorax and Abdomen</tissue>
    </source>
</reference>
<dbReference type="PANTHER" id="PTHR10044">
    <property type="entry name" value="INHIBITOR OF APOPTOSIS"/>
    <property type="match status" value="1"/>
</dbReference>
<dbReference type="InterPro" id="IPR050784">
    <property type="entry name" value="IAP"/>
</dbReference>
<dbReference type="GO" id="GO:0031398">
    <property type="term" value="P:positive regulation of protein ubiquitination"/>
    <property type="evidence" value="ECO:0007669"/>
    <property type="project" value="TreeGrafter"/>
</dbReference>
<dbReference type="GO" id="GO:0043066">
    <property type="term" value="P:negative regulation of apoptotic process"/>
    <property type="evidence" value="ECO:0007669"/>
    <property type="project" value="TreeGrafter"/>
</dbReference>
<dbReference type="GO" id="GO:0048471">
    <property type="term" value="C:perinuclear region of cytoplasm"/>
    <property type="evidence" value="ECO:0007669"/>
    <property type="project" value="UniProtKB-ARBA"/>
</dbReference>
<dbReference type="GO" id="GO:0006915">
    <property type="term" value="P:apoptotic process"/>
    <property type="evidence" value="ECO:0007669"/>
    <property type="project" value="UniProtKB-KW"/>
</dbReference>
<accession>A0A6J0BER2</accession>
<dbReference type="PROSITE" id="PS01282">
    <property type="entry name" value="BIR_REPEAT_1"/>
    <property type="match status" value="2"/>
</dbReference>
<dbReference type="CDD" id="cd16713">
    <property type="entry name" value="RING-HC_BIRC2_3_7"/>
    <property type="match status" value="1"/>
</dbReference>
<name>A0A6J0BER2_NEOLC</name>
<keyword evidence="3" id="KW-0479">Metal-binding</keyword>
<dbReference type="GO" id="GO:0005634">
    <property type="term" value="C:nucleus"/>
    <property type="evidence" value="ECO:0007669"/>
    <property type="project" value="TreeGrafter"/>
</dbReference>
<dbReference type="OrthoDB" id="774873at2759"/>
<keyword evidence="9" id="KW-1185">Reference proteome</keyword>
<dbReference type="FunCoup" id="A0A6J0BER2">
    <property type="interactions" value="2092"/>
</dbReference>
<gene>
    <name evidence="10" type="primary">LOC107219082</name>
</gene>
<dbReference type="SMART" id="SM00184">
    <property type="entry name" value="RING"/>
    <property type="match status" value="1"/>
</dbReference>
<keyword evidence="4 6" id="KW-0863">Zinc-finger</keyword>
<dbReference type="SUPFAM" id="SSF57924">
    <property type="entry name" value="Inhibitor of apoptosis (IAP) repeat"/>
    <property type="match status" value="3"/>
</dbReference>
<dbReference type="CDD" id="cd14321">
    <property type="entry name" value="UBA_IAPs"/>
    <property type="match status" value="1"/>
</dbReference>
<dbReference type="GO" id="GO:0031625">
    <property type="term" value="F:ubiquitin protein ligase binding"/>
    <property type="evidence" value="ECO:0007669"/>
    <property type="project" value="UniProtKB-ARBA"/>
</dbReference>
<dbReference type="KEGG" id="nlo:107219082"/>
<keyword evidence="2" id="KW-0053">Apoptosis</keyword>
<evidence type="ECO:0000256" key="7">
    <source>
        <dbReference type="SAM" id="MobiDB-lite"/>
    </source>
</evidence>
<feature type="region of interest" description="Disordered" evidence="7">
    <location>
        <begin position="459"/>
        <end position="506"/>
    </location>
</feature>
<comment type="similarity">
    <text evidence="1">Belongs to the IAP family.</text>
</comment>
<feature type="domain" description="RING-type" evidence="8">
    <location>
        <begin position="531"/>
        <end position="566"/>
    </location>
</feature>
<evidence type="ECO:0000259" key="8">
    <source>
        <dbReference type="PROSITE" id="PS50089"/>
    </source>
</evidence>
<evidence type="ECO:0000256" key="6">
    <source>
        <dbReference type="PROSITE-ProRule" id="PRU00175"/>
    </source>
</evidence>
<dbReference type="PANTHER" id="PTHR10044:SF139">
    <property type="entry name" value="DEATH-ASSOCIATED INHIBITOR OF APOPTOSIS 2"/>
    <property type="match status" value="1"/>
</dbReference>
<dbReference type="GO" id="GO:0089720">
    <property type="term" value="F:caspase binding"/>
    <property type="evidence" value="ECO:0007669"/>
    <property type="project" value="UniProtKB-ARBA"/>
</dbReference>
<dbReference type="RefSeq" id="XP_015512652.1">
    <property type="nucleotide sequence ID" value="XM_015657166.2"/>
</dbReference>
<sequence length="578" mass="64521">MNVEENRLRTFSDWPSNAAVDCNRIARAGFYYTGRSLEVQCFLCGGKITEWNYGDQVMARHRQLDPNCPFVLNPSSTCNVPLVSSPNPLSPSSSSSSSSVSRQQSNNRNPIPAVSAAIRRSQEPRAEYRTEAQRLRSFANWPVPTIVSPESLAKAGFYYLQEADMVECAFCRGIIMKWEPGDEPDREHRIHFPTCDFYLHRENNELVSTENVELGNVKLTSGTESDLTELGIQAHTAPRQPKHATYEGRLRTYQGWPESLRQTPEMLADAGFYYVGVEDQVRCFYCDGGLRNWEATDDAWTEHAKWFPKCGFVALVRGQEFIKHCIDNRPPLDPSIFAEVADNGSGDVRETHPPSLSTVTPPNIRSVTEAEIEELLNTAPALAALEIGLHVGRVKAALRQRIEQTGIPFTNADQLIEDALHVQFREDGGRSDNHTPESPSAELTNLLNQVIASRTLNDSDSNAEQFSGEHRVQENMPQGVDRGEDKVMSSKSTGTVDGNESSVEIKKRGSSESCTVSLEEENRRLKEARLCKICMDKEVAVVFLPCGHLSTCVHCAPSLKHCPMCRQEIRATVRTFLA</sequence>
<feature type="compositionally biased region" description="Low complexity" evidence="7">
    <location>
        <begin position="83"/>
        <end position="110"/>
    </location>
</feature>
<dbReference type="FunFam" id="1.10.1170.10:FF:000003">
    <property type="entry name" value="E3 ubiquitin-protein ligase XIAP"/>
    <property type="match status" value="1"/>
</dbReference>
<organism evidence="10">
    <name type="scientific">Neodiprion lecontei</name>
    <name type="common">Redheaded pine sawfly</name>
    <dbReference type="NCBI Taxonomy" id="441921"/>
    <lineage>
        <taxon>Eukaryota</taxon>
        <taxon>Metazoa</taxon>
        <taxon>Ecdysozoa</taxon>
        <taxon>Arthropoda</taxon>
        <taxon>Hexapoda</taxon>
        <taxon>Insecta</taxon>
        <taxon>Pterygota</taxon>
        <taxon>Neoptera</taxon>
        <taxon>Endopterygota</taxon>
        <taxon>Hymenoptera</taxon>
        <taxon>Tenthredinoidea</taxon>
        <taxon>Diprionidae</taxon>
        <taxon>Diprioninae</taxon>
        <taxon>Neodiprion</taxon>
    </lineage>
</organism>
<dbReference type="PROSITE" id="PS50089">
    <property type="entry name" value="ZF_RING_2"/>
    <property type="match status" value="1"/>
</dbReference>
<dbReference type="GO" id="GO:0061630">
    <property type="term" value="F:ubiquitin protein ligase activity"/>
    <property type="evidence" value="ECO:0007669"/>
    <property type="project" value="TreeGrafter"/>
</dbReference>
<dbReference type="Proteomes" id="UP000829291">
    <property type="component" value="Chromosome 7"/>
</dbReference>
<dbReference type="Gene3D" id="3.30.40.10">
    <property type="entry name" value="Zinc/RING finger domain, C3HC4 (zinc finger)"/>
    <property type="match status" value="1"/>
</dbReference>
<evidence type="ECO:0000256" key="3">
    <source>
        <dbReference type="ARBA" id="ARBA00022723"/>
    </source>
</evidence>
<dbReference type="PROSITE" id="PS50143">
    <property type="entry name" value="BIR_REPEAT_2"/>
    <property type="match status" value="3"/>
</dbReference>
<dbReference type="GO" id="GO:0051726">
    <property type="term" value="P:regulation of cell cycle"/>
    <property type="evidence" value="ECO:0007669"/>
    <property type="project" value="TreeGrafter"/>
</dbReference>
<dbReference type="GO" id="GO:0022416">
    <property type="term" value="P:chaeta development"/>
    <property type="evidence" value="ECO:0007669"/>
    <property type="project" value="UniProtKB-ARBA"/>
</dbReference>
<dbReference type="GO" id="GO:0070936">
    <property type="term" value="P:protein K48-linked ubiquitination"/>
    <property type="evidence" value="ECO:0007669"/>
    <property type="project" value="UniProtKB-ARBA"/>
</dbReference>
<evidence type="ECO:0000256" key="2">
    <source>
        <dbReference type="ARBA" id="ARBA00022703"/>
    </source>
</evidence>
<dbReference type="AlphaFoldDB" id="A0A6J0BER2"/>
<keyword evidence="5" id="KW-0862">Zinc</keyword>
<dbReference type="CDD" id="cd00022">
    <property type="entry name" value="BIR"/>
    <property type="match status" value="3"/>
</dbReference>
<evidence type="ECO:0000313" key="10">
    <source>
        <dbReference type="RefSeq" id="XP_015512652.1"/>
    </source>
</evidence>
<evidence type="ECO:0000256" key="1">
    <source>
        <dbReference type="ARBA" id="ARBA00006672"/>
    </source>
</evidence>
<dbReference type="GO" id="GO:0004869">
    <property type="term" value="F:cysteine-type endopeptidase inhibitor activity"/>
    <property type="evidence" value="ECO:0007669"/>
    <property type="project" value="UniProtKB-ARBA"/>
</dbReference>
<dbReference type="FunFam" id="3.30.40.10:FF:000184">
    <property type="entry name" value="Baculoviral IAP repeat containing 2"/>
    <property type="match status" value="1"/>
</dbReference>
<dbReference type="CTD" id="36748"/>
<proteinExistence type="inferred from homology"/>
<dbReference type="InParanoid" id="A0A6J0BER2"/>
<dbReference type="InterPro" id="IPR013083">
    <property type="entry name" value="Znf_RING/FYVE/PHD"/>
</dbReference>
<feature type="compositionally biased region" description="Polar residues" evidence="7">
    <location>
        <begin position="489"/>
        <end position="502"/>
    </location>
</feature>